<organism evidence="4 5">
    <name type="scientific">Thermoplasma acidophilum (strain ATCC 25905 / DSM 1728 / JCM 9062 / NBRC 15155 / AMRC-C165)</name>
    <dbReference type="NCBI Taxonomy" id="273075"/>
    <lineage>
        <taxon>Archaea</taxon>
        <taxon>Methanobacteriati</taxon>
        <taxon>Thermoplasmatota</taxon>
        <taxon>Thermoplasmata</taxon>
        <taxon>Thermoplasmatales</taxon>
        <taxon>Thermoplasmataceae</taxon>
        <taxon>Thermoplasma</taxon>
    </lineage>
</organism>
<dbReference type="AlphaFoldDB" id="Q9HI83"/>
<dbReference type="Proteomes" id="UP000001024">
    <property type="component" value="Chromosome"/>
</dbReference>
<dbReference type="Gene3D" id="3.60.20.10">
    <property type="entry name" value="Glutamine Phosphoribosylpyrophosphate, subunit 1, domain 1"/>
    <property type="match status" value="1"/>
</dbReference>
<keyword evidence="5" id="KW-1185">Reference proteome</keyword>
<dbReference type="PANTHER" id="PTHR34218">
    <property type="entry name" value="PEPTIDASE S45 PENICILLIN AMIDASE"/>
    <property type="match status" value="1"/>
</dbReference>
<dbReference type="PIRSF" id="PIRSF001227">
    <property type="entry name" value="Pen_acylase"/>
    <property type="match status" value="1"/>
</dbReference>
<sequence>MKIRYARLFVSVILLAILLFAGFSSIGPLPPLIRLANPSSGVFSPPAYFYAPGSQKVQVEFSNVSATVLVYRQADGFIGIASNSTRAVYYEQGYLEAEYRLAQLDFLKRTALGNLSAIAGPSTLQTDIFMRELQLYNTAIMERQNLSADNMTYIYLKSFVLGINAYIGNLTYSKLPLLFKILNVEPHRWNVTDVLAVQQLFLWENSAGGLDPIYFNFALQKMPESVIKAIYPAYPAGVQNPIVPYSLNPKVYDETGDIANLNLNVPYVNLSDSAYATINSFYTSAMSGLAEVSSLFTGSYATDQLSINYTVFHDFGSNDWAVNGIRTSNASAILANDPHLTTSVPSIWMGFQLVSPGMNVIGVTFPGFPGIILGHNPYVAWGATNGQIQETYFYAEQTSPDHPGDYLFNGSWVPFKVENETVLVKGEKPVHIEIEVAKNGVVINDSLGVPVAMDWTGYIPTYEITFFLNIDRSHSVMQFVQNLTEYFKVAIQNWAVADSSGNIGIFPYGLYPVIERGNPRGILPGNGSYDWTGFVPYSDLPYLYDPSRGFVFSANQITVSPNYPYYIGWDYESGYRADQIYTMLNSTYGFNYSKMEKIQLTVHDFTTDIFLKPLVKALNSDGLSDTPEYSALSSWNGNMDINSTAATIYYFFIRDFVSTVFAPWFSYYGINATDGMGQTSFFLGTDDYYHGPLIEDLVNWTMTDQNASFFSNPVTGHKKNETADMLSAYSQAISYLTDKYGQYSSAWEWGNIHKRYLSSFFGISAMNTQEVPAAGDGNTVNAAYGTISDFGPSWRMIVNMSDPASGIGIYPGGISENPLSQYYDNTFIDWNNGVYFTLINTEAPSAFFYLYRAGDSP</sequence>
<dbReference type="InterPro" id="IPR014395">
    <property type="entry name" value="Pen/GL7ACA/AHL_acylase"/>
</dbReference>
<dbReference type="Pfam" id="PF01804">
    <property type="entry name" value="Penicil_amidase"/>
    <property type="match status" value="1"/>
</dbReference>
<dbReference type="EnsemblBacteria" id="CAC12580">
    <property type="protein sequence ID" value="CAC12580"/>
    <property type="gene ID" value="CAC12580"/>
</dbReference>
<dbReference type="InParanoid" id="Q9HI83"/>
<evidence type="ECO:0000313" key="5">
    <source>
        <dbReference type="Proteomes" id="UP000001024"/>
    </source>
</evidence>
<dbReference type="Gene3D" id="1.10.1400.10">
    <property type="match status" value="1"/>
</dbReference>
<evidence type="ECO:0000256" key="3">
    <source>
        <dbReference type="ARBA" id="ARBA00023145"/>
    </source>
</evidence>
<comment type="similarity">
    <text evidence="1">Belongs to the peptidase S45 family.</text>
</comment>
<accession>Q9HI83</accession>
<dbReference type="InterPro" id="IPR043147">
    <property type="entry name" value="Penicillin_amidase_A-knob"/>
</dbReference>
<reference evidence="4 5" key="1">
    <citation type="journal article" date="2000" name="Nature">
        <title>The genome sequence of the thermoacidophilic scavenger Thermoplasma acidophilum.</title>
        <authorList>
            <person name="Ruepp A."/>
            <person name="Graml W."/>
            <person name="Santos-Martinez M.L."/>
            <person name="Koretke K.K."/>
            <person name="Volker C."/>
            <person name="Mewes H.W."/>
            <person name="Frishman D."/>
            <person name="Stocker S."/>
            <person name="Lupas A.N."/>
            <person name="Baumeister W."/>
        </authorList>
    </citation>
    <scope>NUCLEOTIDE SEQUENCE [LARGE SCALE GENOMIC DNA]</scope>
    <source>
        <strain evidence="5">ATCC 25905 / DSM 1728 / JCM 9062 / NBRC 15155 / AMRC-C165</strain>
    </source>
</reference>
<dbReference type="GO" id="GO:0016811">
    <property type="term" value="F:hydrolase activity, acting on carbon-nitrogen (but not peptide) bonds, in linear amides"/>
    <property type="evidence" value="ECO:0007669"/>
    <property type="project" value="InterPro"/>
</dbReference>
<dbReference type="InterPro" id="IPR002692">
    <property type="entry name" value="S45"/>
</dbReference>
<dbReference type="KEGG" id="tac:Ta1462"/>
<evidence type="ECO:0000256" key="2">
    <source>
        <dbReference type="ARBA" id="ARBA00022801"/>
    </source>
</evidence>
<evidence type="ECO:0000313" key="4">
    <source>
        <dbReference type="EMBL" id="CAC12580.1"/>
    </source>
</evidence>
<proteinExistence type="inferred from homology"/>
<protein>
    <submittedName>
        <fullName evidence="4">Penicillin amidase related protein</fullName>
    </submittedName>
</protein>
<dbReference type="InterPro" id="IPR023343">
    <property type="entry name" value="Penicillin_amidase_dom1"/>
</dbReference>
<dbReference type="CDD" id="cd03747">
    <property type="entry name" value="Ntn_PGA_like"/>
    <property type="match status" value="1"/>
</dbReference>
<name>Q9HI83_THEAC</name>
<dbReference type="EMBL" id="AL445067">
    <property type="protein sequence ID" value="CAC12580.1"/>
    <property type="molecule type" value="Genomic_DNA"/>
</dbReference>
<dbReference type="eggNOG" id="arCOG04082">
    <property type="taxonomic scope" value="Archaea"/>
</dbReference>
<dbReference type="OrthoDB" id="56056at2157"/>
<dbReference type="HOGENOM" id="CLU_011790_4_0_2"/>
<dbReference type="Gene3D" id="1.10.439.10">
    <property type="entry name" value="Penicillin Amidohydrolase, domain 1"/>
    <property type="match status" value="1"/>
</dbReference>
<dbReference type="Gene3D" id="2.30.120.10">
    <property type="match status" value="1"/>
</dbReference>
<dbReference type="InterPro" id="IPR029055">
    <property type="entry name" value="Ntn_hydrolases_N"/>
</dbReference>
<evidence type="ECO:0000256" key="1">
    <source>
        <dbReference type="ARBA" id="ARBA00006586"/>
    </source>
</evidence>
<dbReference type="PaxDb" id="273075-Ta1462"/>
<gene>
    <name evidence="4" type="ordered locus">Ta1462</name>
</gene>
<dbReference type="RefSeq" id="WP_010901862.1">
    <property type="nucleotide sequence ID" value="NC_002578.1"/>
</dbReference>
<keyword evidence="2" id="KW-0378">Hydrolase</keyword>
<dbReference type="MEROPS" id="S45.003"/>
<keyword evidence="3" id="KW-0865">Zymogen</keyword>
<dbReference type="InterPro" id="IPR043146">
    <property type="entry name" value="Penicillin_amidase_N_B-knob"/>
</dbReference>
<dbReference type="GO" id="GO:0017000">
    <property type="term" value="P:antibiotic biosynthetic process"/>
    <property type="evidence" value="ECO:0007669"/>
    <property type="project" value="InterPro"/>
</dbReference>
<dbReference type="PANTHER" id="PTHR34218:SF4">
    <property type="entry name" value="ACYL-HOMOSERINE LACTONE ACYLASE QUIP"/>
    <property type="match status" value="1"/>
</dbReference>
<dbReference type="SUPFAM" id="SSF56235">
    <property type="entry name" value="N-terminal nucleophile aminohydrolases (Ntn hydrolases)"/>
    <property type="match status" value="1"/>
</dbReference>